<dbReference type="GO" id="GO:0005737">
    <property type="term" value="C:cytoplasm"/>
    <property type="evidence" value="ECO:0007669"/>
    <property type="project" value="TreeGrafter"/>
</dbReference>
<organism evidence="4 5">
    <name type="scientific">Syncephalastrum racemosum</name>
    <name type="common">Filamentous fungus</name>
    <dbReference type="NCBI Taxonomy" id="13706"/>
    <lineage>
        <taxon>Eukaryota</taxon>
        <taxon>Fungi</taxon>
        <taxon>Fungi incertae sedis</taxon>
        <taxon>Mucoromycota</taxon>
        <taxon>Mucoromycotina</taxon>
        <taxon>Mucoromycetes</taxon>
        <taxon>Mucorales</taxon>
        <taxon>Syncephalastraceae</taxon>
        <taxon>Syncephalastrum</taxon>
    </lineage>
</organism>
<evidence type="ECO:0000256" key="2">
    <source>
        <dbReference type="ARBA" id="ARBA00023002"/>
    </source>
</evidence>
<evidence type="ECO:0000256" key="3">
    <source>
        <dbReference type="RuleBase" id="RU000363"/>
    </source>
</evidence>
<dbReference type="STRING" id="13706.A0A1X2HCM9"/>
<dbReference type="OrthoDB" id="5840532at2759"/>
<dbReference type="InterPro" id="IPR036291">
    <property type="entry name" value="NAD(P)-bd_dom_sf"/>
</dbReference>
<keyword evidence="5" id="KW-1185">Reference proteome</keyword>
<dbReference type="PANTHER" id="PTHR44229">
    <property type="entry name" value="15-HYDROXYPROSTAGLANDIN DEHYDROGENASE [NAD(+)]"/>
    <property type="match status" value="1"/>
</dbReference>
<dbReference type="InterPro" id="IPR002347">
    <property type="entry name" value="SDR_fam"/>
</dbReference>
<reference evidence="4 5" key="1">
    <citation type="submission" date="2016-07" db="EMBL/GenBank/DDBJ databases">
        <title>Pervasive Adenine N6-methylation of Active Genes in Fungi.</title>
        <authorList>
            <consortium name="DOE Joint Genome Institute"/>
            <person name="Mondo S.J."/>
            <person name="Dannebaum R.O."/>
            <person name="Kuo R.C."/>
            <person name="Labutti K."/>
            <person name="Haridas S."/>
            <person name="Kuo A."/>
            <person name="Salamov A."/>
            <person name="Ahrendt S.R."/>
            <person name="Lipzen A."/>
            <person name="Sullivan W."/>
            <person name="Andreopoulos W.B."/>
            <person name="Clum A."/>
            <person name="Lindquist E."/>
            <person name="Daum C."/>
            <person name="Ramamoorthy G.K."/>
            <person name="Gryganskyi A."/>
            <person name="Culley D."/>
            <person name="Magnuson J.K."/>
            <person name="James T.Y."/>
            <person name="O'Malley M.A."/>
            <person name="Stajich J.E."/>
            <person name="Spatafora J.W."/>
            <person name="Visel A."/>
            <person name="Grigoriev I.V."/>
        </authorList>
    </citation>
    <scope>NUCLEOTIDE SEQUENCE [LARGE SCALE GENOMIC DNA]</scope>
    <source>
        <strain evidence="4 5">NRRL 2496</strain>
    </source>
</reference>
<sequence length="299" mass="32634">MTQTHTLSGKVAVITGGARGIGKIVTAALVANGAQVVIGDLLVKEGEATVRELNESAGATVAAFLRTDVTKYNDNIALFKLAEKEFGGVDIAFLNAGVASHANTIFEPMDDDIEERIMDINTTAVIKGTKVATLHMAKRGGGVIISTASVSSFAVVPPLSAYNASKFGVMGWTRSFEILPEVCNVRVNSICPFWVETDMVDVIANRERVDPYEKVIQAAPRVQSQTIVDAVLTLITEEHRNCEAMLCLPNGVYRLQEKVPDYPELSTEKYDAAYAKYAKEEGIQFYKEQLEQAMKRYGF</sequence>
<evidence type="ECO:0000256" key="1">
    <source>
        <dbReference type="ARBA" id="ARBA00006484"/>
    </source>
</evidence>
<name>A0A1X2HCM9_SYNRA</name>
<dbReference type="OMA" id="YFSEMND"/>
<dbReference type="EMBL" id="MCGN01000005">
    <property type="protein sequence ID" value="ORY96500.1"/>
    <property type="molecule type" value="Genomic_DNA"/>
</dbReference>
<dbReference type="Proteomes" id="UP000242180">
    <property type="component" value="Unassembled WGS sequence"/>
</dbReference>
<proteinExistence type="inferred from homology"/>
<dbReference type="PRINTS" id="PR00081">
    <property type="entry name" value="GDHRDH"/>
</dbReference>
<dbReference type="AlphaFoldDB" id="A0A1X2HCM9"/>
<gene>
    <name evidence="4" type="ORF">BCR43DRAFT_563794</name>
</gene>
<dbReference type="GO" id="GO:0016616">
    <property type="term" value="F:oxidoreductase activity, acting on the CH-OH group of donors, NAD or NADP as acceptor"/>
    <property type="evidence" value="ECO:0007669"/>
    <property type="project" value="TreeGrafter"/>
</dbReference>
<dbReference type="PANTHER" id="PTHR44229:SF4">
    <property type="entry name" value="15-HYDROXYPROSTAGLANDIN DEHYDROGENASE [NAD(+)]"/>
    <property type="match status" value="1"/>
</dbReference>
<evidence type="ECO:0000313" key="5">
    <source>
        <dbReference type="Proteomes" id="UP000242180"/>
    </source>
</evidence>
<dbReference type="PRINTS" id="PR00080">
    <property type="entry name" value="SDRFAMILY"/>
</dbReference>
<dbReference type="Pfam" id="PF00106">
    <property type="entry name" value="adh_short"/>
    <property type="match status" value="1"/>
</dbReference>
<keyword evidence="2" id="KW-0560">Oxidoreductase</keyword>
<comment type="caution">
    <text evidence="4">The sequence shown here is derived from an EMBL/GenBank/DDBJ whole genome shotgun (WGS) entry which is preliminary data.</text>
</comment>
<dbReference type="Gene3D" id="3.40.50.720">
    <property type="entry name" value="NAD(P)-binding Rossmann-like Domain"/>
    <property type="match status" value="1"/>
</dbReference>
<protein>
    <submittedName>
        <fullName evidence="4">Uncharacterized protein</fullName>
    </submittedName>
</protein>
<dbReference type="SUPFAM" id="SSF51735">
    <property type="entry name" value="NAD(P)-binding Rossmann-fold domains"/>
    <property type="match status" value="1"/>
</dbReference>
<accession>A0A1X2HCM9</accession>
<evidence type="ECO:0000313" key="4">
    <source>
        <dbReference type="EMBL" id="ORY96500.1"/>
    </source>
</evidence>
<comment type="similarity">
    <text evidence="1 3">Belongs to the short-chain dehydrogenases/reductases (SDR) family.</text>
</comment>
<dbReference type="InParanoid" id="A0A1X2HCM9"/>